<feature type="transmembrane region" description="Helical" evidence="1">
    <location>
        <begin position="837"/>
        <end position="860"/>
    </location>
</feature>
<dbReference type="KEGG" id="orb:IPMB12_01980"/>
<dbReference type="PRINTS" id="PR00702">
    <property type="entry name" value="ACRIFLAVINRP"/>
</dbReference>
<keyword evidence="3" id="KW-1185">Reference proteome</keyword>
<sequence length="1008" mass="110829">MNFSSWSIRNPIPVIVLFLVLTVLGIHSFNKMNIQNFPDIEFPIVNVDVTWHGASPEQLETEVVRKIEDALANINYLRHTYTTVVDGSVKIIVEFELEKSVNEAIEDVRNAVDSIYNDLPAAVQKPTISKLNISNQPIATYVVSSTSLDKVDLSWFIDNKINKALMQVSGVGQVSRVGGVDREVRVELNTTQMNGLGITASEVSQAITQMQQDAPGGVGRIAGQEQTIRILGNIATVDELRELKIPTSSMASIRLADIATVLDTTAEQKSRALLDGNEVIMFSINRSKDTSEVTVLHDARQMIEMLQEQYPTMTIKEINDSVKYVENQYKDSIWLLIEGAILAVLVVWWFLRNNRATIVAAVALPLSIIPTFWVMDLIGFNINTISLISFSLVIGVLVDDAIVEVENIIRHMQMGKTPLQAAIDGTNEIGLAVIATTMTLIAVFLPTAFMEGIIGKFFVQYGWTTSIAVFFSLLVARLLTPMMCAYLLKDKMILSTAHEHKDSRWMRSYLWLVRKCLTYRWTTITTAGGLFIASILLLGALPAGFMPSSDLSATIINVQLPPGSTLSQTQETAEKIRTTILADEPSIRDVYSVIGSDEVNHADIHVLLVEPKMRQESQQDIEKRLRDKVQAIAGARITVNSVDSGEAKFEFSLVGENTQLLEQTANQLEKEIRTISGLGAVTSSASLLRPQVIIRPDYARASIAGVTTENLANIIRIATNADYSQTLPKLSLPERLVPIAIRMMDFDREHLDTIADLRVSGHNGLVPLASVATVELSMGAISITRLDRKRNIDFSIELNDIPLGDLVNQIQQLSTMQHLPDGVEYQDSGNAQMMLELFTGFATAMIIGILAVYLILILLFHDFLQPITILSALPLATIGAFIALFLCQFAISMPALIGIIMLMGIVTKNSILLVDYILIAYKEGAGRLEAIIDACHKRSRPIVMTTIAMVAGMLPTALGFSSDPSFSAPMAVVVVGGLLTSTLLSLIVIPVVYSVIDDMKIKVKSIVY</sequence>
<dbReference type="InterPro" id="IPR001036">
    <property type="entry name" value="Acrflvin-R"/>
</dbReference>
<organism evidence="2 3">
    <name type="scientific">Zophobihabitans entericus</name>
    <dbReference type="NCBI Taxonomy" id="1635327"/>
    <lineage>
        <taxon>Bacteria</taxon>
        <taxon>Pseudomonadati</taxon>
        <taxon>Pseudomonadota</taxon>
        <taxon>Gammaproteobacteria</taxon>
        <taxon>Orbales</taxon>
        <taxon>Orbaceae</taxon>
        <taxon>Zophobihabitans</taxon>
    </lineage>
</organism>
<dbReference type="SUPFAM" id="SSF82693">
    <property type="entry name" value="Multidrug efflux transporter AcrB pore domain, PN1, PN2, PC1 and PC2 subdomains"/>
    <property type="match status" value="3"/>
</dbReference>
<dbReference type="Gene3D" id="3.30.2090.10">
    <property type="entry name" value="Multidrug efflux transporter AcrB TolC docking domain, DN and DC subdomains"/>
    <property type="match status" value="2"/>
</dbReference>
<dbReference type="Gene3D" id="3.30.70.1320">
    <property type="entry name" value="Multidrug efflux transporter AcrB pore domain like"/>
    <property type="match status" value="1"/>
</dbReference>
<feature type="transmembrane region" description="Helical" evidence="1">
    <location>
        <begin position="429"/>
        <end position="449"/>
    </location>
</feature>
<name>A0A6G9I8L6_9GAMM</name>
<dbReference type="InterPro" id="IPR027463">
    <property type="entry name" value="AcrB_DN_DC_subdom"/>
</dbReference>
<dbReference type="SUPFAM" id="SSF82714">
    <property type="entry name" value="Multidrug efflux transporter AcrB TolC docking domain, DN and DC subdomains"/>
    <property type="match status" value="2"/>
</dbReference>
<evidence type="ECO:0000313" key="3">
    <source>
        <dbReference type="Proteomes" id="UP000501168"/>
    </source>
</evidence>
<dbReference type="Gene3D" id="3.30.70.1430">
    <property type="entry name" value="Multidrug efflux transporter AcrB pore domain"/>
    <property type="match status" value="2"/>
</dbReference>
<feature type="transmembrane region" description="Helical" evidence="1">
    <location>
        <begin position="524"/>
        <end position="545"/>
    </location>
</feature>
<dbReference type="GO" id="GO:0005886">
    <property type="term" value="C:plasma membrane"/>
    <property type="evidence" value="ECO:0007669"/>
    <property type="project" value="TreeGrafter"/>
</dbReference>
<gene>
    <name evidence="2" type="ORF">IPMB12_01980</name>
</gene>
<accession>A0A6G9I8L6</accession>
<dbReference type="InParanoid" id="A0A6G9I8L6"/>
<feature type="transmembrane region" description="Helical" evidence="1">
    <location>
        <begin position="461"/>
        <end position="488"/>
    </location>
</feature>
<evidence type="ECO:0000313" key="2">
    <source>
        <dbReference type="EMBL" id="QIQ20555.1"/>
    </source>
</evidence>
<dbReference type="Proteomes" id="UP000501168">
    <property type="component" value="Chromosome"/>
</dbReference>
<dbReference type="PANTHER" id="PTHR32063:SF77">
    <property type="entry name" value="ACR FAMILY TRANSPORT PROTEIN"/>
    <property type="match status" value="1"/>
</dbReference>
<feature type="transmembrane region" description="Helical" evidence="1">
    <location>
        <begin position="387"/>
        <end position="409"/>
    </location>
</feature>
<dbReference type="RefSeq" id="WP_166914433.1">
    <property type="nucleotide sequence ID" value="NZ_CP050253.1"/>
</dbReference>
<reference evidence="2 3" key="1">
    <citation type="submission" date="2020-03" db="EMBL/GenBank/DDBJ databases">
        <title>Complete genome sequence of Orbus sp. IPMB12 (BCRC 80908).</title>
        <authorList>
            <person name="Lo W.-S."/>
            <person name="Chang T.-H."/>
            <person name="Kuo C.-H."/>
        </authorList>
    </citation>
    <scope>NUCLEOTIDE SEQUENCE [LARGE SCALE GENOMIC DNA]</scope>
    <source>
        <strain evidence="2 3">IPMB12</strain>
    </source>
</reference>
<evidence type="ECO:0000256" key="1">
    <source>
        <dbReference type="SAM" id="Phobius"/>
    </source>
</evidence>
<feature type="transmembrane region" description="Helical" evidence="1">
    <location>
        <begin position="358"/>
        <end position="375"/>
    </location>
</feature>
<dbReference type="GO" id="GO:0042910">
    <property type="term" value="F:xenobiotic transmembrane transporter activity"/>
    <property type="evidence" value="ECO:0007669"/>
    <property type="project" value="TreeGrafter"/>
</dbReference>
<feature type="transmembrane region" description="Helical" evidence="1">
    <location>
        <begin position="942"/>
        <end position="960"/>
    </location>
</feature>
<feature type="transmembrane region" description="Helical" evidence="1">
    <location>
        <begin position="867"/>
        <end position="891"/>
    </location>
</feature>
<keyword evidence="1" id="KW-1133">Transmembrane helix</keyword>
<keyword evidence="1" id="KW-0812">Transmembrane</keyword>
<dbReference type="Gene3D" id="3.30.70.1440">
    <property type="entry name" value="Multidrug efflux transporter AcrB pore domain"/>
    <property type="match status" value="1"/>
</dbReference>
<keyword evidence="1" id="KW-0472">Membrane</keyword>
<dbReference type="PANTHER" id="PTHR32063">
    <property type="match status" value="1"/>
</dbReference>
<protein>
    <submittedName>
        <fullName evidence="2">Efflux RND transporter permease subunit</fullName>
    </submittedName>
</protein>
<feature type="transmembrane region" description="Helical" evidence="1">
    <location>
        <begin position="12"/>
        <end position="29"/>
    </location>
</feature>
<feature type="transmembrane region" description="Helical" evidence="1">
    <location>
        <begin position="897"/>
        <end position="921"/>
    </location>
</feature>
<proteinExistence type="predicted"/>
<dbReference type="FunCoup" id="A0A6G9I8L6">
    <property type="interactions" value="361"/>
</dbReference>
<feature type="transmembrane region" description="Helical" evidence="1">
    <location>
        <begin position="333"/>
        <end position="351"/>
    </location>
</feature>
<dbReference type="Pfam" id="PF00873">
    <property type="entry name" value="ACR_tran"/>
    <property type="match status" value="1"/>
</dbReference>
<dbReference type="AlphaFoldDB" id="A0A6G9I8L6"/>
<feature type="transmembrane region" description="Helical" evidence="1">
    <location>
        <begin position="972"/>
        <end position="996"/>
    </location>
</feature>
<dbReference type="Gene3D" id="1.20.1640.10">
    <property type="entry name" value="Multidrug efflux transporter AcrB transmembrane domain"/>
    <property type="match status" value="2"/>
</dbReference>
<dbReference type="SUPFAM" id="SSF82866">
    <property type="entry name" value="Multidrug efflux transporter AcrB transmembrane domain"/>
    <property type="match status" value="2"/>
</dbReference>
<dbReference type="EMBL" id="CP050253">
    <property type="protein sequence ID" value="QIQ20555.1"/>
    <property type="molecule type" value="Genomic_DNA"/>
</dbReference>